<organism evidence="1 2">
    <name type="scientific">Collimonas arenae</name>
    <dbReference type="NCBI Taxonomy" id="279058"/>
    <lineage>
        <taxon>Bacteria</taxon>
        <taxon>Pseudomonadati</taxon>
        <taxon>Pseudomonadota</taxon>
        <taxon>Betaproteobacteria</taxon>
        <taxon>Burkholderiales</taxon>
        <taxon>Oxalobacteraceae</taxon>
        <taxon>Collimonas</taxon>
    </lineage>
</organism>
<evidence type="ECO:0000313" key="1">
    <source>
        <dbReference type="EMBL" id="AMP08984.1"/>
    </source>
</evidence>
<keyword evidence="2" id="KW-1185">Reference proteome</keyword>
<protein>
    <submittedName>
        <fullName evidence="1">Uncharacterized protein</fullName>
    </submittedName>
</protein>
<dbReference type="AlphaFoldDB" id="A0A127QG57"/>
<dbReference type="Proteomes" id="UP000071778">
    <property type="component" value="Chromosome"/>
</dbReference>
<proteinExistence type="predicted"/>
<dbReference type="EMBL" id="CP013235">
    <property type="protein sequence ID" value="AMP08984.1"/>
    <property type="molecule type" value="Genomic_DNA"/>
</dbReference>
<accession>A0A127QG57</accession>
<gene>
    <name evidence="1" type="ORF">CAter282_1192</name>
</gene>
<dbReference type="PATRIC" id="fig|279058.18.peg.1182"/>
<evidence type="ECO:0000313" key="2">
    <source>
        <dbReference type="Proteomes" id="UP000071778"/>
    </source>
</evidence>
<name>A0A127QG57_9BURK</name>
<reference evidence="1 2" key="1">
    <citation type="submission" date="2015-11" db="EMBL/GenBank/DDBJ databases">
        <title>Exploring the genomic traits of fungus-feeding bacterial genus Collimonas.</title>
        <authorList>
            <person name="Song C."/>
            <person name="Schmidt R."/>
            <person name="de Jager V."/>
            <person name="Krzyzanowska D."/>
            <person name="Jongedijk E."/>
            <person name="Cankar K."/>
            <person name="Beekwilder J."/>
            <person name="van Veen A."/>
            <person name="de Boer W."/>
            <person name="van Veen J.A."/>
            <person name="Garbeva P."/>
        </authorList>
    </citation>
    <scope>NUCLEOTIDE SEQUENCE [LARGE SCALE GENOMIC DNA]</scope>
    <source>
        <strain evidence="1 2">Ter282</strain>
    </source>
</reference>
<sequence length="49" mass="5267">MCHSSAPGPQDFHMFIYRHRHCPQIAAASLNTSFSVLSDVAIVPAGARA</sequence>